<sequence length="75" mass="7632">MKTTIIGSLLLAALLIGAANDAAWCGDNGTLILNNLIVLKDAGCLGKMNWVDADARAKNLASGQCGLNDSSKAGD</sequence>
<organism evidence="2 3">
    <name type="scientific">Trichlorobacter lovleyi (strain ATCC BAA-1151 / DSM 17278 / SZ)</name>
    <name type="common">Geobacter lovleyi</name>
    <dbReference type="NCBI Taxonomy" id="398767"/>
    <lineage>
        <taxon>Bacteria</taxon>
        <taxon>Pseudomonadati</taxon>
        <taxon>Thermodesulfobacteriota</taxon>
        <taxon>Desulfuromonadia</taxon>
        <taxon>Geobacterales</taxon>
        <taxon>Geobacteraceae</taxon>
        <taxon>Trichlorobacter</taxon>
    </lineage>
</organism>
<reference evidence="2 3" key="1">
    <citation type="submission" date="2008-05" db="EMBL/GenBank/DDBJ databases">
        <title>Complete sequence of chromosome of Geobacter lovleyi SZ.</title>
        <authorList>
            <consortium name="US DOE Joint Genome Institute"/>
            <person name="Lucas S."/>
            <person name="Copeland A."/>
            <person name="Lapidus A."/>
            <person name="Glavina del Rio T."/>
            <person name="Dalin E."/>
            <person name="Tice H."/>
            <person name="Bruce D."/>
            <person name="Goodwin L."/>
            <person name="Pitluck S."/>
            <person name="Chertkov O."/>
            <person name="Meincke L."/>
            <person name="Brettin T."/>
            <person name="Detter J.C."/>
            <person name="Han C."/>
            <person name="Tapia R."/>
            <person name="Kuske C.R."/>
            <person name="Schmutz J."/>
            <person name="Larimer F."/>
            <person name="Land M."/>
            <person name="Hauser L."/>
            <person name="Kyrpides N."/>
            <person name="Mikhailova N."/>
            <person name="Sung Y."/>
            <person name="Fletcher K.E."/>
            <person name="Ritalahti K.M."/>
            <person name="Loeffler F.E."/>
            <person name="Richardson P."/>
        </authorList>
    </citation>
    <scope>NUCLEOTIDE SEQUENCE [LARGE SCALE GENOMIC DNA]</scope>
    <source>
        <strain evidence="3">ATCC BAA-1151 / DSM 17278 / SZ</strain>
    </source>
</reference>
<feature type="chain" id="PRO_5002787506" evidence="1">
    <location>
        <begin position="23"/>
        <end position="75"/>
    </location>
</feature>
<proteinExistence type="predicted"/>
<evidence type="ECO:0000313" key="2">
    <source>
        <dbReference type="EMBL" id="ACD94450.1"/>
    </source>
</evidence>
<dbReference type="AlphaFoldDB" id="B3E4D5"/>
<protein>
    <submittedName>
        <fullName evidence="2">Uncharacterized protein</fullName>
    </submittedName>
</protein>
<dbReference type="OrthoDB" id="9793251at2"/>
<dbReference type="Proteomes" id="UP000002420">
    <property type="component" value="Chromosome"/>
</dbReference>
<dbReference type="HOGENOM" id="CLU_2665890_0_0_7"/>
<dbReference type="STRING" id="398767.Glov_0724"/>
<keyword evidence="3" id="KW-1185">Reference proteome</keyword>
<keyword evidence="1" id="KW-0732">Signal</keyword>
<accession>B3E4D5</accession>
<gene>
    <name evidence="2" type="ordered locus">Glov_0724</name>
</gene>
<evidence type="ECO:0000256" key="1">
    <source>
        <dbReference type="SAM" id="SignalP"/>
    </source>
</evidence>
<evidence type="ECO:0000313" key="3">
    <source>
        <dbReference type="Proteomes" id="UP000002420"/>
    </source>
</evidence>
<dbReference type="EMBL" id="CP001089">
    <property type="protein sequence ID" value="ACD94450.1"/>
    <property type="molecule type" value="Genomic_DNA"/>
</dbReference>
<feature type="signal peptide" evidence="1">
    <location>
        <begin position="1"/>
        <end position="22"/>
    </location>
</feature>
<dbReference type="RefSeq" id="WP_012468806.1">
    <property type="nucleotide sequence ID" value="NC_010814.1"/>
</dbReference>
<name>B3E4D5_TRIL1</name>
<dbReference type="KEGG" id="glo:Glov_0724"/>